<evidence type="ECO:0000313" key="3">
    <source>
        <dbReference type="Proteomes" id="UP000237000"/>
    </source>
</evidence>
<dbReference type="OrthoDB" id="1925325at2759"/>
<name>A0A2P5EB86_TREOI</name>
<keyword evidence="3" id="KW-1185">Reference proteome</keyword>
<sequence length="212" mass="23815">MGNCIPVLRIQNSASKSSKCLSHVNPARGPIEMPIRDNSVSSQHQKPELCVKPQMASFREPSSREDMFFDSHAWLESDCEDYFSVNGDVTPSFNDTSMRKSRAGDTPQLDKSYHKDDPMNSLHKPSPNKLLIELFHESFSSDDHDENRSSHQRSEAKPSVCYLPAKSTNKSSRLSVINNTKDRKATRPTTCCLPNLVRSVSFSERKKALSPA</sequence>
<dbReference type="InParanoid" id="A0A2P5EB86"/>
<dbReference type="Proteomes" id="UP000237000">
    <property type="component" value="Unassembled WGS sequence"/>
</dbReference>
<dbReference type="EMBL" id="JXTC01000188">
    <property type="protein sequence ID" value="PON82825.1"/>
    <property type="molecule type" value="Genomic_DNA"/>
</dbReference>
<comment type="caution">
    <text evidence="2">The sequence shown here is derived from an EMBL/GenBank/DDBJ whole genome shotgun (WGS) entry which is preliminary data.</text>
</comment>
<dbReference type="STRING" id="63057.A0A2P5EB86"/>
<accession>A0A2P5EB86</accession>
<feature type="region of interest" description="Disordered" evidence="1">
    <location>
        <begin position="91"/>
        <end position="126"/>
    </location>
</feature>
<dbReference type="PANTHER" id="PTHR34280">
    <property type="entry name" value="OS01G0920100 PROTEIN"/>
    <property type="match status" value="1"/>
</dbReference>
<evidence type="ECO:0000256" key="1">
    <source>
        <dbReference type="SAM" id="MobiDB-lite"/>
    </source>
</evidence>
<protein>
    <submittedName>
        <fullName evidence="2">Uncharacterized protein</fullName>
    </submittedName>
</protein>
<reference evidence="3" key="1">
    <citation type="submission" date="2016-06" db="EMBL/GenBank/DDBJ databases">
        <title>Parallel loss of symbiosis genes in relatives of nitrogen-fixing non-legume Parasponia.</title>
        <authorList>
            <person name="Van Velzen R."/>
            <person name="Holmer R."/>
            <person name="Bu F."/>
            <person name="Rutten L."/>
            <person name="Van Zeijl A."/>
            <person name="Liu W."/>
            <person name="Santuari L."/>
            <person name="Cao Q."/>
            <person name="Sharma T."/>
            <person name="Shen D."/>
            <person name="Roswanjaya Y."/>
            <person name="Wardhani T."/>
            <person name="Kalhor M.S."/>
            <person name="Jansen J."/>
            <person name="Van den Hoogen J."/>
            <person name="Gungor B."/>
            <person name="Hartog M."/>
            <person name="Hontelez J."/>
            <person name="Verver J."/>
            <person name="Yang W.-C."/>
            <person name="Schijlen E."/>
            <person name="Repin R."/>
            <person name="Schilthuizen M."/>
            <person name="Schranz E."/>
            <person name="Heidstra R."/>
            <person name="Miyata K."/>
            <person name="Fedorova E."/>
            <person name="Kohlen W."/>
            <person name="Bisseling T."/>
            <person name="Smit S."/>
            <person name="Geurts R."/>
        </authorList>
    </citation>
    <scope>NUCLEOTIDE SEQUENCE [LARGE SCALE GENOMIC DNA]</scope>
    <source>
        <strain evidence="3">cv. RG33-2</strain>
    </source>
</reference>
<dbReference type="InterPro" id="IPR038947">
    <property type="entry name" value="At3g27210-like"/>
</dbReference>
<proteinExistence type="predicted"/>
<evidence type="ECO:0000313" key="2">
    <source>
        <dbReference type="EMBL" id="PON82825.1"/>
    </source>
</evidence>
<dbReference type="PANTHER" id="PTHR34280:SF15">
    <property type="entry name" value="TRANSCRIPTION FACTOR"/>
    <property type="match status" value="1"/>
</dbReference>
<gene>
    <name evidence="2" type="ORF">TorRG33x02_213990</name>
</gene>
<dbReference type="AlphaFoldDB" id="A0A2P5EB86"/>
<organism evidence="2 3">
    <name type="scientific">Trema orientale</name>
    <name type="common">Charcoal tree</name>
    <name type="synonym">Celtis orientalis</name>
    <dbReference type="NCBI Taxonomy" id="63057"/>
    <lineage>
        <taxon>Eukaryota</taxon>
        <taxon>Viridiplantae</taxon>
        <taxon>Streptophyta</taxon>
        <taxon>Embryophyta</taxon>
        <taxon>Tracheophyta</taxon>
        <taxon>Spermatophyta</taxon>
        <taxon>Magnoliopsida</taxon>
        <taxon>eudicotyledons</taxon>
        <taxon>Gunneridae</taxon>
        <taxon>Pentapetalae</taxon>
        <taxon>rosids</taxon>
        <taxon>fabids</taxon>
        <taxon>Rosales</taxon>
        <taxon>Cannabaceae</taxon>
        <taxon>Trema</taxon>
    </lineage>
</organism>